<evidence type="ECO:0000313" key="1">
    <source>
        <dbReference type="EMBL" id="OVA16619.1"/>
    </source>
</evidence>
<dbReference type="Proteomes" id="UP000195402">
    <property type="component" value="Unassembled WGS sequence"/>
</dbReference>
<dbReference type="PANTHER" id="PTHR33511">
    <property type="entry name" value="OS06G0632400 PROTEIN"/>
    <property type="match status" value="1"/>
</dbReference>
<reference evidence="1 2" key="1">
    <citation type="journal article" date="2017" name="Mol. Plant">
        <title>The Genome of Medicinal Plant Macleaya cordata Provides New Insights into Benzylisoquinoline Alkaloids Metabolism.</title>
        <authorList>
            <person name="Liu X."/>
            <person name="Liu Y."/>
            <person name="Huang P."/>
            <person name="Ma Y."/>
            <person name="Qing Z."/>
            <person name="Tang Q."/>
            <person name="Cao H."/>
            <person name="Cheng P."/>
            <person name="Zheng Y."/>
            <person name="Yuan Z."/>
            <person name="Zhou Y."/>
            <person name="Liu J."/>
            <person name="Tang Z."/>
            <person name="Zhuo Y."/>
            <person name="Zhang Y."/>
            <person name="Yu L."/>
            <person name="Huang J."/>
            <person name="Yang P."/>
            <person name="Peng Q."/>
            <person name="Zhang J."/>
            <person name="Jiang W."/>
            <person name="Zhang Z."/>
            <person name="Lin K."/>
            <person name="Ro D.K."/>
            <person name="Chen X."/>
            <person name="Xiong X."/>
            <person name="Shang Y."/>
            <person name="Huang S."/>
            <person name="Zeng J."/>
        </authorList>
    </citation>
    <scope>NUCLEOTIDE SEQUENCE [LARGE SCALE GENOMIC DNA]</scope>
    <source>
        <strain evidence="2">cv. BLH2017</strain>
        <tissue evidence="1">Root</tissue>
    </source>
</reference>
<accession>A0A200R1M0</accession>
<comment type="caution">
    <text evidence="1">The sequence shown here is derived from an EMBL/GenBank/DDBJ whole genome shotgun (WGS) entry which is preliminary data.</text>
</comment>
<keyword evidence="2" id="KW-1185">Reference proteome</keyword>
<proteinExistence type="predicted"/>
<protein>
    <submittedName>
        <fullName evidence="1">Uncharacterized protein</fullName>
    </submittedName>
</protein>
<name>A0A200R1M0_MACCD</name>
<sequence length="94" mass="10916">MADDDQISKIDRMKKKYSSCLYFMFNIFRPCTTRRRSGYGAGYYETSSGDEAVYRRSRVRPNHDSRGPFGVAEPNIDKKASEFIAKFHCTTRLD</sequence>
<dbReference type="AlphaFoldDB" id="A0A200R1M0"/>
<gene>
    <name evidence="1" type="ORF">BVC80_1543g53</name>
</gene>
<organism evidence="1 2">
    <name type="scientific">Macleaya cordata</name>
    <name type="common">Five-seeded plume-poppy</name>
    <name type="synonym">Bocconia cordata</name>
    <dbReference type="NCBI Taxonomy" id="56857"/>
    <lineage>
        <taxon>Eukaryota</taxon>
        <taxon>Viridiplantae</taxon>
        <taxon>Streptophyta</taxon>
        <taxon>Embryophyta</taxon>
        <taxon>Tracheophyta</taxon>
        <taxon>Spermatophyta</taxon>
        <taxon>Magnoliopsida</taxon>
        <taxon>Ranunculales</taxon>
        <taxon>Papaveraceae</taxon>
        <taxon>Papaveroideae</taxon>
        <taxon>Macleaya</taxon>
    </lineage>
</organism>
<dbReference type="InParanoid" id="A0A200R1M0"/>
<dbReference type="EMBL" id="MVGT01000481">
    <property type="protein sequence ID" value="OVA16619.1"/>
    <property type="molecule type" value="Genomic_DNA"/>
</dbReference>
<evidence type="ECO:0000313" key="2">
    <source>
        <dbReference type="Proteomes" id="UP000195402"/>
    </source>
</evidence>
<dbReference type="OrthoDB" id="1337439at2759"/>